<dbReference type="PATRIC" id="fig|1492738.3.peg.2836"/>
<dbReference type="RefSeq" id="WP_035661630.1">
    <property type="nucleotide sequence ID" value="NZ_JNCA01000029.1"/>
</dbReference>
<dbReference type="Proteomes" id="UP000027064">
    <property type="component" value="Unassembled WGS sequence"/>
</dbReference>
<dbReference type="AlphaFoldDB" id="A0A066WJ43"/>
<evidence type="ECO:0008006" key="3">
    <source>
        <dbReference type="Google" id="ProtNLM"/>
    </source>
</evidence>
<organism evidence="1 2">
    <name type="scientific">Flavobacterium seoulense</name>
    <dbReference type="NCBI Taxonomy" id="1492738"/>
    <lineage>
        <taxon>Bacteria</taxon>
        <taxon>Pseudomonadati</taxon>
        <taxon>Bacteroidota</taxon>
        <taxon>Flavobacteriia</taxon>
        <taxon>Flavobacteriales</taxon>
        <taxon>Flavobacteriaceae</taxon>
        <taxon>Flavobacterium</taxon>
    </lineage>
</organism>
<dbReference type="EMBL" id="JNCA01000029">
    <property type="protein sequence ID" value="KDN54032.1"/>
    <property type="molecule type" value="Genomic_DNA"/>
</dbReference>
<keyword evidence="2" id="KW-1185">Reference proteome</keyword>
<protein>
    <recommendedName>
        <fullName evidence="3">Lipoprotein</fullName>
    </recommendedName>
</protein>
<gene>
    <name evidence="1" type="ORF">FEM21_28490</name>
</gene>
<evidence type="ECO:0000313" key="2">
    <source>
        <dbReference type="Proteomes" id="UP000027064"/>
    </source>
</evidence>
<reference evidence="1 2" key="1">
    <citation type="submission" date="2014-05" db="EMBL/GenBank/DDBJ databases">
        <title>Genome Sequence of Flavobacterium sp. EM1321.</title>
        <authorList>
            <person name="Shin S.-K."/>
            <person name="Yi H."/>
        </authorList>
    </citation>
    <scope>NUCLEOTIDE SEQUENCE [LARGE SCALE GENOMIC DNA]</scope>
    <source>
        <strain evidence="1 2">EM1321</strain>
    </source>
</reference>
<comment type="caution">
    <text evidence="1">The sequence shown here is derived from an EMBL/GenBank/DDBJ whole genome shotgun (WGS) entry which is preliminary data.</text>
</comment>
<proteinExistence type="predicted"/>
<dbReference type="eggNOG" id="ENOG5032WHX">
    <property type="taxonomic scope" value="Bacteria"/>
</dbReference>
<dbReference type="OrthoDB" id="768192at2"/>
<dbReference type="PROSITE" id="PS51257">
    <property type="entry name" value="PROKAR_LIPOPROTEIN"/>
    <property type="match status" value="1"/>
</dbReference>
<accession>A0A066WJ43</accession>
<name>A0A066WJ43_9FLAO</name>
<sequence length="159" mass="17609">MKNLGLCCLLLAGMVFQSCKDEKAKDTTTTAAKDEKPISVNCYKAVYENDTIELKINTLKDGKVSGDMVMKVYAMTERVGDIEGAFRGDTLFADYSFIQGKNEKATFKNPLAILKRGDTLVLGNGEIETYLGRSYFAKGKPIDFDNVKYKFLAVDCVAK</sequence>
<evidence type="ECO:0000313" key="1">
    <source>
        <dbReference type="EMBL" id="KDN54032.1"/>
    </source>
</evidence>